<dbReference type="EMBL" id="JAEHOC010000106">
    <property type="protein sequence ID" value="KAG2422440.1"/>
    <property type="molecule type" value="Genomic_DNA"/>
</dbReference>
<reference evidence="1" key="1">
    <citation type="journal article" date="2020" name="bioRxiv">
        <title>Comparative genomics of Chlamydomonas.</title>
        <authorList>
            <person name="Craig R.J."/>
            <person name="Hasan A.R."/>
            <person name="Ness R.W."/>
            <person name="Keightley P.D."/>
        </authorList>
    </citation>
    <scope>NUCLEOTIDE SEQUENCE</scope>
    <source>
        <strain evidence="1">SAG 7.73</strain>
    </source>
</reference>
<dbReference type="OrthoDB" id="539213at2759"/>
<accession>A0A835VP16</accession>
<gene>
    <name evidence="1" type="ORF">HXX76_016010</name>
</gene>
<evidence type="ECO:0000313" key="1">
    <source>
        <dbReference type="EMBL" id="KAG2422440.1"/>
    </source>
</evidence>
<protein>
    <submittedName>
        <fullName evidence="1">Uncharacterized protein</fullName>
    </submittedName>
</protein>
<organism evidence="1 2">
    <name type="scientific">Chlamydomonas incerta</name>
    <dbReference type="NCBI Taxonomy" id="51695"/>
    <lineage>
        <taxon>Eukaryota</taxon>
        <taxon>Viridiplantae</taxon>
        <taxon>Chlorophyta</taxon>
        <taxon>core chlorophytes</taxon>
        <taxon>Chlorophyceae</taxon>
        <taxon>CS clade</taxon>
        <taxon>Chlamydomonadales</taxon>
        <taxon>Chlamydomonadaceae</taxon>
        <taxon>Chlamydomonas</taxon>
    </lineage>
</organism>
<dbReference type="Proteomes" id="UP000650467">
    <property type="component" value="Unassembled WGS sequence"/>
</dbReference>
<comment type="caution">
    <text evidence="1">The sequence shown here is derived from an EMBL/GenBank/DDBJ whole genome shotgun (WGS) entry which is preliminary data.</text>
</comment>
<name>A0A835VP16_CHLIN</name>
<keyword evidence="2" id="KW-1185">Reference proteome</keyword>
<evidence type="ECO:0000313" key="2">
    <source>
        <dbReference type="Proteomes" id="UP000650467"/>
    </source>
</evidence>
<dbReference type="AlphaFoldDB" id="A0A835VP16"/>
<sequence>MYTLTQQNIATVCKYGGILGDFEPDEIGDELAISLPSNCTTSNMDDMFLLLEQGKLTPPLLFGACKNEVKFLGLEKAFENDTSFNSSTWKFLLAISESPSIMLQHLDDRYARHTTWTDWELASKQELIPFNEASLDSTPVTEIPASCHLIKGRPLEDRLDWEFLSQTLGQLPSDMPWAKYPGQAGIVLAGGSLESPLFRRGPKDYDLFIVLPGDQQPTEERHTVQARTIILDTINAIRKHHSEEKVYISKCKPHVIDVIAFSEEEETRTHYQIITRVYASLAQVVAGFDIDSCRLGYDGSVVRAHPTAFRAWKNKWNLYNATTLSTTALIRYYKKFDAGIGILVPGVDKEHIDGITDKLVQRSKEEISEYMLRSRLRYLEPTIDNLLLVFRVASIASLANLIHKKSDYGDGSEIPQAEFFKPCTCLWISNMEPHQILPEGPHLAPVLTSMGTSPEWPGNTVAEEDKSFCIRLSFCVMKDCGGGFTGVFNPKECKIYVRNPWIHSASL</sequence>
<proteinExistence type="predicted"/>